<evidence type="ECO:0000313" key="2">
    <source>
        <dbReference type="Proteomes" id="UP000886998"/>
    </source>
</evidence>
<accession>A0A8X6IR50</accession>
<sequence>MLEGGGRGSRKISVYVRFAVVAMDWHGEHRAFIVEEYIHNVCSVIIIQRAFRIRFQLGFHDPVPDRKKIFMFGQQTLEQLVPHCKRNRLADLGP</sequence>
<reference evidence="1" key="1">
    <citation type="submission" date="2020-08" db="EMBL/GenBank/DDBJ databases">
        <title>Multicomponent nature underlies the extraordinary mechanical properties of spider dragline silk.</title>
        <authorList>
            <person name="Kono N."/>
            <person name="Nakamura H."/>
            <person name="Mori M."/>
            <person name="Yoshida Y."/>
            <person name="Ohtoshi R."/>
            <person name="Malay A.D."/>
            <person name="Moran D.A.P."/>
            <person name="Tomita M."/>
            <person name="Numata K."/>
            <person name="Arakawa K."/>
        </authorList>
    </citation>
    <scope>NUCLEOTIDE SEQUENCE</scope>
</reference>
<dbReference type="OrthoDB" id="6628920at2759"/>
<protein>
    <recommendedName>
        <fullName evidence="3">DUF4817 domain-containing protein</fullName>
    </recommendedName>
</protein>
<organism evidence="1 2">
    <name type="scientific">Trichonephila inaurata madagascariensis</name>
    <dbReference type="NCBI Taxonomy" id="2747483"/>
    <lineage>
        <taxon>Eukaryota</taxon>
        <taxon>Metazoa</taxon>
        <taxon>Ecdysozoa</taxon>
        <taxon>Arthropoda</taxon>
        <taxon>Chelicerata</taxon>
        <taxon>Arachnida</taxon>
        <taxon>Araneae</taxon>
        <taxon>Araneomorphae</taxon>
        <taxon>Entelegynae</taxon>
        <taxon>Araneoidea</taxon>
        <taxon>Nephilidae</taxon>
        <taxon>Trichonephila</taxon>
        <taxon>Trichonephila inaurata</taxon>
    </lineage>
</organism>
<proteinExistence type="predicted"/>
<dbReference type="EMBL" id="BMAV01027142">
    <property type="protein sequence ID" value="GFS56687.1"/>
    <property type="molecule type" value="Genomic_DNA"/>
</dbReference>
<dbReference type="Proteomes" id="UP000886998">
    <property type="component" value="Unassembled WGS sequence"/>
</dbReference>
<name>A0A8X6IR50_9ARAC</name>
<gene>
    <name evidence="1" type="ORF">TNIN_84941</name>
</gene>
<dbReference type="AlphaFoldDB" id="A0A8X6IR50"/>
<keyword evidence="2" id="KW-1185">Reference proteome</keyword>
<evidence type="ECO:0000313" key="1">
    <source>
        <dbReference type="EMBL" id="GFS56687.1"/>
    </source>
</evidence>
<evidence type="ECO:0008006" key="3">
    <source>
        <dbReference type="Google" id="ProtNLM"/>
    </source>
</evidence>
<comment type="caution">
    <text evidence="1">The sequence shown here is derived from an EMBL/GenBank/DDBJ whole genome shotgun (WGS) entry which is preliminary data.</text>
</comment>